<sequence>MSRQKQERLLADVVGRAFVTFDPTGRLATQRHEPGEALNLQVVSLFQLYAAISVLVRDTWLYLEDYPRDDAVNFQAIVIPIIETDQRQYPATTIFRSAEQLAARDPAGSWKTPEGFMAAAAAARPTIEGLDAWQIVHKQTTEPGQQIVSALSRQCGEALSQIFRQRDLVHRERILRVVNIYQQHCFAEDPVWYSLVAVVSTAVVSQWSLVNNLAPLFHESAWPFSQASPLLFPDLPDVPLVPTSPKSLSSLLTEIINRTGGKLKTETSSDFRFHQDNVAMDLLTLGLTDKSNSGPLWEDSPWTGALTPNPRKSVKKDAFGRSKVGGIGLVGRQRSETLRSDFTPEPEDYETPEPQDEDTPRAEAVDFAATPKRQPSYAHTGFSEDEAYERELDPTIPLKAGQSYLFWFELSPNPTLPGAIEEDNVPFDPKGELPLDAEIDVVLYTFPNGIDIDLGEADFGQLTLQPDGSGRVTHQPGGRVSIKGKGTQRLFFPVRTPSLDGEAQLRCSIYYKQILLQSRLIQVQVSHNPSKQEAAMLRSFVEYTRMDLHSDTLNDVEEQKLSVMFNPNSNATHELRFFGSTKVTSSAHPDAHKLQAFIDIARDALRKVAWGTTEEWDEKKHSYRYTQERVITHEQLKKDLVILAKAGYRIYDAIINAFAGGNQAADQLAELMRASGRLELVIKKEPNHILPIALMYDYRLDDALDPDAYTLCPAFCDALKDNTPLWETRCFTGTCPSRDRENNMICPSGFWGFRHPLGIPISIPEATNLPVVITWRHQLNLIIGVATDLEYKQHHQQFKDRPIPPLRIQTGDSRDNLIKYLRGTPPPELVYFFCHGGEDGNVCYIRVGSESERGFTRSNIRGHKINWSQSHPLVFINGCHTAALQPQRALDLISGFIENAAASGVIGTEITCFESLARPFAEHFFDHFFAGVEAGEALRRARLALLKLKNPLGLIYLPFMLPSLRLKEAS</sequence>
<dbReference type="Proteomes" id="UP000220922">
    <property type="component" value="Unassembled WGS sequence"/>
</dbReference>
<name>A0A2H3KUJ2_9CHLR</name>
<reference evidence="2 3" key="1">
    <citation type="submission" date="2016-05" db="EMBL/GenBank/DDBJ databases">
        <authorList>
            <person name="Lavstsen T."/>
            <person name="Jespersen J.S."/>
        </authorList>
    </citation>
    <scope>NUCLEOTIDE SEQUENCE [LARGE SCALE GENOMIC DNA]</scope>
    <source>
        <strain evidence="2 3">B7-9</strain>
    </source>
</reference>
<evidence type="ECO:0008006" key="4">
    <source>
        <dbReference type="Google" id="ProtNLM"/>
    </source>
</evidence>
<evidence type="ECO:0000256" key="1">
    <source>
        <dbReference type="SAM" id="MobiDB-lite"/>
    </source>
</evidence>
<gene>
    <name evidence="2" type="ORF">A9Q02_14185</name>
</gene>
<evidence type="ECO:0000313" key="3">
    <source>
        <dbReference type="Proteomes" id="UP000220922"/>
    </source>
</evidence>
<feature type="compositionally biased region" description="Acidic residues" evidence="1">
    <location>
        <begin position="344"/>
        <end position="357"/>
    </location>
</feature>
<protein>
    <recommendedName>
        <fullName evidence="4">CHAT domain-containing protein</fullName>
    </recommendedName>
</protein>
<feature type="region of interest" description="Disordered" evidence="1">
    <location>
        <begin position="333"/>
        <end position="361"/>
    </location>
</feature>
<organism evidence="2 3">
    <name type="scientific">Candidatus Chloroploca asiatica</name>
    <dbReference type="NCBI Taxonomy" id="1506545"/>
    <lineage>
        <taxon>Bacteria</taxon>
        <taxon>Bacillati</taxon>
        <taxon>Chloroflexota</taxon>
        <taxon>Chloroflexia</taxon>
        <taxon>Chloroflexales</taxon>
        <taxon>Chloroflexineae</taxon>
        <taxon>Oscillochloridaceae</taxon>
        <taxon>Candidatus Chloroploca</taxon>
    </lineage>
</organism>
<comment type="caution">
    <text evidence="2">The sequence shown here is derived from an EMBL/GenBank/DDBJ whole genome shotgun (WGS) entry which is preliminary data.</text>
</comment>
<dbReference type="EMBL" id="LYXE01000086">
    <property type="protein sequence ID" value="PDV98994.1"/>
    <property type="molecule type" value="Genomic_DNA"/>
</dbReference>
<accession>A0A2H3KUJ2</accession>
<evidence type="ECO:0000313" key="2">
    <source>
        <dbReference type="EMBL" id="PDV98994.1"/>
    </source>
</evidence>
<proteinExistence type="predicted"/>
<keyword evidence="3" id="KW-1185">Reference proteome</keyword>
<dbReference type="AlphaFoldDB" id="A0A2H3KUJ2"/>